<sequence>MKILKDITKTILGQNEESNDQFLEELRHEQPKTKTDQQECREESIIEQEIIKCQRLHGRLLNSTSRKLRIRFGKYSYISGKYYCEIIDRVINRFAKQRQRGNCPVKAQIEEEEKPEKDIIDHYFEKKKESEFGNTL</sequence>
<reference evidence="1" key="1">
    <citation type="journal article" date="2014" name="Genome Biol. Evol.">
        <title>Pangenome evidence for extensive interdomain horizontal transfer affecting lineage core and shell genes in uncultured planktonic thaumarchaeota and euryarchaeota.</title>
        <authorList>
            <person name="Deschamps P."/>
            <person name="Zivanovic Y."/>
            <person name="Moreira D."/>
            <person name="Rodriguez-Valera F."/>
            <person name="Lopez-Garcia P."/>
        </authorList>
    </citation>
    <scope>NUCLEOTIDE SEQUENCE</scope>
</reference>
<evidence type="ECO:0000313" key="1">
    <source>
        <dbReference type="EMBL" id="AIF16034.1"/>
    </source>
</evidence>
<dbReference type="EMBL" id="KF901044">
    <property type="protein sequence ID" value="AIF16034.1"/>
    <property type="molecule type" value="Genomic_DNA"/>
</dbReference>
<accession>A0A075HJC2</accession>
<dbReference type="AlphaFoldDB" id="A0A075HJC2"/>
<name>A0A075HJC2_9ARCH</name>
<protein>
    <submittedName>
        <fullName evidence="1">Uncharacterized protein</fullName>
    </submittedName>
</protein>
<organism evidence="1">
    <name type="scientific">uncultured marine thaumarchaeote KM3_72_D04</name>
    <dbReference type="NCBI Taxonomy" id="1456262"/>
    <lineage>
        <taxon>Archaea</taxon>
        <taxon>Nitrososphaerota</taxon>
        <taxon>environmental samples</taxon>
    </lineage>
</organism>
<proteinExistence type="predicted"/>